<dbReference type="AlphaFoldDB" id="A0A7R8WHD8"/>
<evidence type="ECO:0000313" key="1">
    <source>
        <dbReference type="EMBL" id="CAD7231693.1"/>
    </source>
</evidence>
<sequence>MDMSQVWYLLSYIASMWQKFVNEQERIANGQNARNGEFPFAVGLEINVLYLFYPSYLGYFPSRHLDLPRLQIRPIPSFLKKTERLDTPLAAHP</sequence>
<dbReference type="EMBL" id="OB663782">
    <property type="protein sequence ID" value="CAD7231693.1"/>
    <property type="molecule type" value="Genomic_DNA"/>
</dbReference>
<accession>A0A7R8WHD8</accession>
<reference evidence="1" key="1">
    <citation type="submission" date="2020-11" db="EMBL/GenBank/DDBJ databases">
        <authorList>
            <person name="Tran Van P."/>
        </authorList>
    </citation>
    <scope>NUCLEOTIDE SEQUENCE</scope>
</reference>
<gene>
    <name evidence="1" type="ORF">CTOB1V02_LOCUS9537</name>
</gene>
<protein>
    <submittedName>
        <fullName evidence="1">Uncharacterized protein</fullName>
    </submittedName>
</protein>
<proteinExistence type="predicted"/>
<name>A0A7R8WHD8_9CRUS</name>
<organism evidence="1">
    <name type="scientific">Cyprideis torosa</name>
    <dbReference type="NCBI Taxonomy" id="163714"/>
    <lineage>
        <taxon>Eukaryota</taxon>
        <taxon>Metazoa</taxon>
        <taxon>Ecdysozoa</taxon>
        <taxon>Arthropoda</taxon>
        <taxon>Crustacea</taxon>
        <taxon>Oligostraca</taxon>
        <taxon>Ostracoda</taxon>
        <taxon>Podocopa</taxon>
        <taxon>Podocopida</taxon>
        <taxon>Cytherocopina</taxon>
        <taxon>Cytheroidea</taxon>
        <taxon>Cytherideidae</taxon>
        <taxon>Cyprideis</taxon>
    </lineage>
</organism>